<dbReference type="PRINTS" id="PR01185">
    <property type="entry name" value="INTEGRINA"/>
</dbReference>
<evidence type="ECO:0000313" key="18">
    <source>
        <dbReference type="Proteomes" id="UP001148838"/>
    </source>
</evidence>
<dbReference type="Pfam" id="PF01839">
    <property type="entry name" value="FG-GAP"/>
    <property type="match status" value="3"/>
</dbReference>
<dbReference type="InterPro" id="IPR013517">
    <property type="entry name" value="FG-GAP"/>
</dbReference>
<keyword evidence="7 13" id="KW-1133">Transmembrane helix</keyword>
<evidence type="ECO:0000256" key="2">
    <source>
        <dbReference type="ARBA" id="ARBA00008054"/>
    </source>
</evidence>
<evidence type="ECO:0000256" key="5">
    <source>
        <dbReference type="ARBA" id="ARBA00022737"/>
    </source>
</evidence>
<keyword evidence="3 13" id="KW-0812">Transmembrane</keyword>
<comment type="similarity">
    <text evidence="2 13">Belongs to the integrin alpha chain family.</text>
</comment>
<keyword evidence="18" id="KW-1185">Reference proteome</keyword>
<dbReference type="InterPro" id="IPR013519">
    <property type="entry name" value="Int_alpha_beta-p"/>
</dbReference>
<evidence type="ECO:0000256" key="10">
    <source>
        <dbReference type="ARBA" id="ARBA00023170"/>
    </source>
</evidence>
<evidence type="ECO:0000256" key="1">
    <source>
        <dbReference type="ARBA" id="ARBA00004479"/>
    </source>
</evidence>
<dbReference type="Gene3D" id="2.130.10.130">
    <property type="entry name" value="Integrin alpha, N-terminal"/>
    <property type="match status" value="2"/>
</dbReference>
<evidence type="ECO:0000259" key="15">
    <source>
        <dbReference type="Pfam" id="PF20805"/>
    </source>
</evidence>
<dbReference type="Pfam" id="PF20806">
    <property type="entry name" value="Integrin_A_Ig_3"/>
    <property type="match status" value="1"/>
</dbReference>
<feature type="repeat" description="FG-GAP" evidence="12">
    <location>
        <begin position="228"/>
        <end position="285"/>
    </location>
</feature>
<evidence type="ECO:0000259" key="16">
    <source>
        <dbReference type="Pfam" id="PF20806"/>
    </source>
</evidence>
<dbReference type="Proteomes" id="UP001148838">
    <property type="component" value="Unassembled WGS sequence"/>
</dbReference>
<dbReference type="SUPFAM" id="SSF69179">
    <property type="entry name" value="Integrin domains"/>
    <property type="match status" value="3"/>
</dbReference>
<evidence type="ECO:0000256" key="6">
    <source>
        <dbReference type="ARBA" id="ARBA00022889"/>
    </source>
</evidence>
<feature type="repeat" description="FG-GAP" evidence="12">
    <location>
        <begin position="110"/>
        <end position="161"/>
    </location>
</feature>
<dbReference type="InterPro" id="IPR018184">
    <property type="entry name" value="Integrin_alpha_C_CS"/>
</dbReference>
<evidence type="ECO:0000256" key="7">
    <source>
        <dbReference type="ARBA" id="ARBA00022989"/>
    </source>
</evidence>
<sequence>MVGLCKGGNEPPGPIKAIFHWSRSSKFLICEVVLFTAVDSKNLMPPGEDEIKDGQWLGVTVRSMGPGKKVLVCAHRYMRKGSDYQWGHGLCYTLSQFLDYDETFEPCKGRPTNRAHEQYGYCQAGTSGLLLDDTAIIGTPGPYTWRGTVFIISVSENYLNRDKTIYHGPLLDNESPVDKYSYLGMSVTAGKFFGNKIAYAAGAPRANGTGQVVIFTKKRPSENPMAVQLILNGEQFASSFGYELTSADVNGDGHTDLIVGAPFYFSREEGGAVYIYVNNKNHCLDCKKPLRLTGKPESRFVDVLSSLPSKETLRGHSDSSFRGEGYIQCCVGVRLCDMYSNQELAEIHFMYCKADGNAALARRLYQERYPQRQCPDRKTFQCGVNPNFPALVLFTDEAQFTRDGITNFHNQHVWAYENPRATVPSHHQMRFSSIIGDRLKTLTPLINRQHIHFLHDGAPAHFSRTVRRYLDRRFPDRWIGRGGPIAWPPRSPDLNPLDFYLWGHLKSLVYSSPVPDLESLRNRIVACSEDIRNTPGVWDRVRRFGFAITNLGDLNLDGYEDIAIGAPYEGNGAVYIYLGSPQGLISEPSQILHAEDIRTAGILKLKTFGYSLSGGLDLDKNGYPDLMVGAYDVDAILLLRARPIINIETIVEPAANLQNIDPSRSSCRKDPNSKYTCFSFAACVSMELPTTLRLNYSIEAETFQSGRKFSRVWFGGRDADKNQPHIVRKTIEMKYDARQHRKNVRHCETEVVYLKENQRDIQSPINFQLKYKLLQKEPPRHVPGGPLPNIDDYPVLNQQEAAKVFQATFKNDCGDKICESKLHLDTKLVLDKGKRPNTWDLIMGERHVVQLNVTARNYGQSAYDAWLYVTHPATLNYTAHKTDSTHMSCTPHNKTMIKCNIGNPFKNDTSANIQLRFDPKDLPDTVSKLDFVVFANTTSKDLNRHASYTLHTNVIRKAEISVTGFVHPEQVYYGGAVRGESAMAYLDDIGDRVIHTYLIYNQGPWKVGSLEVHIEWPFQVANNKPQGKWLLYLEERPTVEGQGGGECFISENQVNPLNLTRRPGMEEDIPLEALTLPAGPLSSILEPSEFSWESDQSQLRRRKRDIERIVRTETCIDEDGNKHECVNMNCHQKSAKCLRFHCVVYNLRKNHEATIRIRARLWNSTLVEDYPKVHNVQILSQATLHLPPGLMVHQNTSNDVAQIKTVAYPDPLDQQEPEPVPIWIIIVAIVAGLLLLILITLVLWKLGFFKRRRPDPTLSGNLEKHRDENGDYS</sequence>
<keyword evidence="8 13" id="KW-0401">Integrin</keyword>
<dbReference type="Pfam" id="PF08441">
    <property type="entry name" value="Integrin_A_Ig_1"/>
    <property type="match status" value="1"/>
</dbReference>
<feature type="domain" description="Integrin alpha third immunoglobulin-like" evidence="16">
    <location>
        <begin position="961"/>
        <end position="1209"/>
    </location>
</feature>
<dbReference type="InterPro" id="IPR048286">
    <property type="entry name" value="Integrin_alpha_Ig-like_3"/>
</dbReference>
<dbReference type="PROSITE" id="PS51470">
    <property type="entry name" value="FG_GAP"/>
    <property type="match status" value="4"/>
</dbReference>
<dbReference type="PANTHER" id="PTHR23220:SF122">
    <property type="entry name" value="INTEGRIN ALPHA-PS1"/>
    <property type="match status" value="1"/>
</dbReference>
<evidence type="ECO:0000256" key="13">
    <source>
        <dbReference type="RuleBase" id="RU003762"/>
    </source>
</evidence>
<keyword evidence="4" id="KW-0732">Signal</keyword>
<keyword evidence="10 13" id="KW-0675">Receptor</keyword>
<comment type="subcellular location">
    <subcellularLocation>
        <location evidence="1 13">Membrane</location>
        <topology evidence="1 13">Single-pass type I membrane protein</topology>
    </subcellularLocation>
</comment>
<dbReference type="InterPro" id="IPR000413">
    <property type="entry name" value="Integrin_alpha"/>
</dbReference>
<evidence type="ECO:0000256" key="11">
    <source>
        <dbReference type="ARBA" id="ARBA00023180"/>
    </source>
</evidence>
<dbReference type="InterPro" id="IPR013649">
    <property type="entry name" value="Integrin_alpha_Ig-like_1"/>
</dbReference>
<dbReference type="SMART" id="SM00191">
    <property type="entry name" value="Int_alpha"/>
    <property type="match status" value="4"/>
</dbReference>
<feature type="domain" description="Integrin alpha second immunoglobulin-like" evidence="15">
    <location>
        <begin position="813"/>
        <end position="952"/>
    </location>
</feature>
<dbReference type="Gene3D" id="2.60.40.1460">
    <property type="entry name" value="Integrin domains. Chain A, domain 2"/>
    <property type="match status" value="1"/>
</dbReference>
<organism evidence="17 18">
    <name type="scientific">Periplaneta americana</name>
    <name type="common">American cockroach</name>
    <name type="synonym">Blatta americana</name>
    <dbReference type="NCBI Taxonomy" id="6978"/>
    <lineage>
        <taxon>Eukaryota</taxon>
        <taxon>Metazoa</taxon>
        <taxon>Ecdysozoa</taxon>
        <taxon>Arthropoda</taxon>
        <taxon>Hexapoda</taxon>
        <taxon>Insecta</taxon>
        <taxon>Pterygota</taxon>
        <taxon>Neoptera</taxon>
        <taxon>Polyneoptera</taxon>
        <taxon>Dictyoptera</taxon>
        <taxon>Blattodea</taxon>
        <taxon>Blattoidea</taxon>
        <taxon>Blattidae</taxon>
        <taxon>Blattinae</taxon>
        <taxon>Periplaneta</taxon>
    </lineage>
</organism>
<dbReference type="Gene3D" id="2.60.40.1510">
    <property type="entry name" value="ntegrin, alpha v. Chain A, domain 3"/>
    <property type="match status" value="1"/>
</dbReference>
<dbReference type="Gene3D" id="1.20.5.930">
    <property type="entry name" value="Bicelle-embedded integrin alpha(iib) transmembrane segment"/>
    <property type="match status" value="1"/>
</dbReference>
<feature type="repeat" description="FG-GAP" evidence="12">
    <location>
        <begin position="594"/>
        <end position="656"/>
    </location>
</feature>
<keyword evidence="11" id="KW-0325">Glycoprotein</keyword>
<dbReference type="EMBL" id="JAJSOF020000031">
    <property type="protein sequence ID" value="KAJ4431240.1"/>
    <property type="molecule type" value="Genomic_DNA"/>
</dbReference>
<dbReference type="InterPro" id="IPR032695">
    <property type="entry name" value="Integrin_dom_sf"/>
</dbReference>
<reference evidence="17 18" key="1">
    <citation type="journal article" date="2022" name="Allergy">
        <title>Genome assembly and annotation of Periplaneta americana reveal a comprehensive cockroach allergen profile.</title>
        <authorList>
            <person name="Wang L."/>
            <person name="Xiong Q."/>
            <person name="Saelim N."/>
            <person name="Wang L."/>
            <person name="Nong W."/>
            <person name="Wan A.T."/>
            <person name="Shi M."/>
            <person name="Liu X."/>
            <person name="Cao Q."/>
            <person name="Hui J.H.L."/>
            <person name="Sookrung N."/>
            <person name="Leung T.F."/>
            <person name="Tungtrongchitr A."/>
            <person name="Tsui S.K.W."/>
        </authorList>
    </citation>
    <scope>NUCLEOTIDE SEQUENCE [LARGE SCALE GENOMIC DNA]</scope>
    <source>
        <strain evidence="17">PWHHKU_190912</strain>
    </source>
</reference>
<dbReference type="PROSITE" id="PS00242">
    <property type="entry name" value="INTEGRIN_ALPHA"/>
    <property type="match status" value="1"/>
</dbReference>
<keyword evidence="6 13" id="KW-0130">Cell adhesion</keyword>
<dbReference type="Pfam" id="PF20805">
    <property type="entry name" value="Integrin_A_Ig_2"/>
    <property type="match status" value="1"/>
</dbReference>
<evidence type="ECO:0008006" key="19">
    <source>
        <dbReference type="Google" id="ProtNLM"/>
    </source>
</evidence>
<comment type="caution">
    <text evidence="17">The sequence shown here is derived from an EMBL/GenBank/DDBJ whole genome shotgun (WGS) entry which is preliminary data.</text>
</comment>
<dbReference type="InterPro" id="IPR028994">
    <property type="entry name" value="Integrin_alpha_N"/>
</dbReference>
<keyword evidence="9 13" id="KW-0472">Membrane</keyword>
<protein>
    <recommendedName>
        <fullName evidence="19">Integrin alpha-PS1</fullName>
    </recommendedName>
</protein>
<keyword evidence="5" id="KW-0677">Repeat</keyword>
<proteinExistence type="inferred from homology"/>
<feature type="domain" description="Integrin alpha first immunoglubulin-like" evidence="14">
    <location>
        <begin position="641"/>
        <end position="811"/>
    </location>
</feature>
<evidence type="ECO:0000256" key="3">
    <source>
        <dbReference type="ARBA" id="ARBA00022692"/>
    </source>
</evidence>
<evidence type="ECO:0000256" key="4">
    <source>
        <dbReference type="ARBA" id="ARBA00022729"/>
    </source>
</evidence>
<name>A0ABQ8SBM6_PERAM</name>
<accession>A0ABQ8SBM6</accession>
<gene>
    <name evidence="17" type="ORF">ANN_19837</name>
</gene>
<feature type="transmembrane region" description="Helical" evidence="13">
    <location>
        <begin position="1222"/>
        <end position="1244"/>
    </location>
</feature>
<evidence type="ECO:0000256" key="9">
    <source>
        <dbReference type="ARBA" id="ARBA00023136"/>
    </source>
</evidence>
<evidence type="ECO:0000313" key="17">
    <source>
        <dbReference type="EMBL" id="KAJ4431240.1"/>
    </source>
</evidence>
<evidence type="ECO:0000256" key="8">
    <source>
        <dbReference type="ARBA" id="ARBA00023037"/>
    </source>
</evidence>
<evidence type="ECO:0000256" key="12">
    <source>
        <dbReference type="PROSITE-ProRule" id="PRU00803"/>
    </source>
</evidence>
<dbReference type="PANTHER" id="PTHR23220">
    <property type="entry name" value="INTEGRIN ALPHA"/>
    <property type="match status" value="1"/>
</dbReference>
<dbReference type="SUPFAM" id="SSF69318">
    <property type="entry name" value="Integrin alpha N-terminal domain"/>
    <property type="match status" value="1"/>
</dbReference>
<dbReference type="Gene3D" id="2.60.40.1530">
    <property type="entry name" value="ntegrin, alpha v. Chain A, domain 4"/>
    <property type="match status" value="1"/>
</dbReference>
<evidence type="ECO:0000259" key="14">
    <source>
        <dbReference type="Pfam" id="PF08441"/>
    </source>
</evidence>
<dbReference type="InterPro" id="IPR048285">
    <property type="entry name" value="Integrin_alpha_Ig-like_2"/>
</dbReference>
<feature type="repeat" description="FG-GAP" evidence="12">
    <location>
        <begin position="532"/>
        <end position="586"/>
    </location>
</feature>